<dbReference type="GO" id="GO:0009103">
    <property type="term" value="P:lipopolysaccharide biosynthetic process"/>
    <property type="evidence" value="ECO:0007669"/>
    <property type="project" value="UniProtKB-KW"/>
</dbReference>
<dbReference type="GO" id="GO:0016757">
    <property type="term" value="F:glycosyltransferase activity"/>
    <property type="evidence" value="ECO:0007669"/>
    <property type="project" value="UniProtKB-KW"/>
</dbReference>
<keyword evidence="5" id="KW-0448">Lipopolysaccharide biosynthesis</keyword>
<dbReference type="PANTHER" id="PTHR48090:SF3">
    <property type="entry name" value="UNDECAPRENYL-PHOSPHATE 4-DEOXY-4-FORMAMIDO-L-ARABINOSE TRANSFERASE"/>
    <property type="match status" value="1"/>
</dbReference>
<evidence type="ECO:0000256" key="2">
    <source>
        <dbReference type="ARBA" id="ARBA00022676"/>
    </source>
</evidence>
<dbReference type="EMBL" id="MGAR01000009">
    <property type="protein sequence ID" value="OGK52455.1"/>
    <property type="molecule type" value="Genomic_DNA"/>
</dbReference>
<evidence type="ECO:0000256" key="4">
    <source>
        <dbReference type="ARBA" id="ARBA00022692"/>
    </source>
</evidence>
<dbReference type="PANTHER" id="PTHR48090">
    <property type="entry name" value="UNDECAPRENYL-PHOSPHATE 4-DEOXY-4-FORMAMIDO-L-ARABINOSE TRANSFERASE-RELATED"/>
    <property type="match status" value="1"/>
</dbReference>
<keyword evidence="3" id="KW-0808">Transferase</keyword>
<evidence type="ECO:0000256" key="8">
    <source>
        <dbReference type="SAM" id="Phobius"/>
    </source>
</evidence>
<feature type="transmembrane region" description="Helical" evidence="8">
    <location>
        <begin position="267"/>
        <end position="292"/>
    </location>
</feature>
<feature type="transmembrane region" description="Helical" evidence="8">
    <location>
        <begin position="230"/>
        <end position="255"/>
    </location>
</feature>
<evidence type="ECO:0000313" key="10">
    <source>
        <dbReference type="EMBL" id="OGK52455.1"/>
    </source>
</evidence>
<organism evidence="10 11">
    <name type="scientific">Candidatus Roizmanbacteria bacterium RIFCSPLOWO2_01_FULL_41_22</name>
    <dbReference type="NCBI Taxonomy" id="1802067"/>
    <lineage>
        <taxon>Bacteria</taxon>
        <taxon>Candidatus Roizmaniibacteriota</taxon>
    </lineage>
</organism>
<evidence type="ECO:0000256" key="3">
    <source>
        <dbReference type="ARBA" id="ARBA00022679"/>
    </source>
</evidence>
<dbReference type="AlphaFoldDB" id="A0A1F7JA26"/>
<evidence type="ECO:0000313" key="11">
    <source>
        <dbReference type="Proteomes" id="UP000176480"/>
    </source>
</evidence>
<accession>A0A1F7JA26</accession>
<proteinExistence type="predicted"/>
<comment type="caution">
    <text evidence="10">The sequence shown here is derived from an EMBL/GenBank/DDBJ whole genome shotgun (WGS) entry which is preliminary data.</text>
</comment>
<evidence type="ECO:0000256" key="5">
    <source>
        <dbReference type="ARBA" id="ARBA00022985"/>
    </source>
</evidence>
<evidence type="ECO:0000256" key="1">
    <source>
        <dbReference type="ARBA" id="ARBA00022475"/>
    </source>
</evidence>
<dbReference type="Pfam" id="PF00535">
    <property type="entry name" value="Glycos_transf_2"/>
    <property type="match status" value="1"/>
</dbReference>
<dbReference type="InterPro" id="IPR029044">
    <property type="entry name" value="Nucleotide-diphossugar_trans"/>
</dbReference>
<feature type="domain" description="Glycosyltransferase 2-like" evidence="9">
    <location>
        <begin position="3"/>
        <end position="164"/>
    </location>
</feature>
<reference evidence="10 11" key="1">
    <citation type="journal article" date="2016" name="Nat. Commun.">
        <title>Thousands of microbial genomes shed light on interconnected biogeochemical processes in an aquifer system.</title>
        <authorList>
            <person name="Anantharaman K."/>
            <person name="Brown C.T."/>
            <person name="Hug L.A."/>
            <person name="Sharon I."/>
            <person name="Castelle C.J."/>
            <person name="Probst A.J."/>
            <person name="Thomas B.C."/>
            <person name="Singh A."/>
            <person name="Wilkins M.J."/>
            <person name="Karaoz U."/>
            <person name="Brodie E.L."/>
            <person name="Williams K.H."/>
            <person name="Hubbard S.S."/>
            <person name="Banfield J.F."/>
        </authorList>
    </citation>
    <scope>NUCLEOTIDE SEQUENCE [LARGE SCALE GENOMIC DNA]</scope>
</reference>
<protein>
    <recommendedName>
        <fullName evidence="9">Glycosyltransferase 2-like domain-containing protein</fullName>
    </recommendedName>
</protein>
<dbReference type="SUPFAM" id="SSF53448">
    <property type="entry name" value="Nucleotide-diphospho-sugar transferases"/>
    <property type="match status" value="1"/>
</dbReference>
<keyword evidence="7 8" id="KW-0472">Membrane</keyword>
<keyword evidence="4 8" id="KW-0812">Transmembrane</keyword>
<keyword evidence="6 8" id="KW-1133">Transmembrane helix</keyword>
<dbReference type="STRING" id="1802067.A2966_02685"/>
<dbReference type="Gene3D" id="3.90.550.10">
    <property type="entry name" value="Spore Coat Polysaccharide Biosynthesis Protein SpsA, Chain A"/>
    <property type="match status" value="1"/>
</dbReference>
<keyword evidence="2" id="KW-0328">Glycosyltransferase</keyword>
<sequence>MISVLLPFHNERENLLQLYNGLTTSLVKLNTPYELIFIDDGSTDNSVQALENKTGNDKVILIRLEKRLGKGRALNHGLRKAKGDIIVFMDADLQDDPDDLPALIAKINQGYDLVNGVRFKRRDNAVIRFYSRMGNRFLAKFLNSPFTDINCGFKAFRRSVLDEITLYANNFRFLPLAAYYRGFRVAEIKVHNKPRIHGKSKYGARKLIFGIFDTSTAYFLYHFAEQPLYFFGIIGGGFFLVGLVMAVILTIQRLFFGMLLYQRPALLLSALLIIVGLQIVMTGIIGELIVYVNKRNKS</sequence>
<evidence type="ECO:0000259" key="9">
    <source>
        <dbReference type="Pfam" id="PF00535"/>
    </source>
</evidence>
<gene>
    <name evidence="10" type="ORF">A2966_02685</name>
</gene>
<dbReference type="InterPro" id="IPR050256">
    <property type="entry name" value="Glycosyltransferase_2"/>
</dbReference>
<name>A0A1F7JA26_9BACT</name>
<dbReference type="InterPro" id="IPR001173">
    <property type="entry name" value="Glyco_trans_2-like"/>
</dbReference>
<dbReference type="GO" id="GO:0005886">
    <property type="term" value="C:plasma membrane"/>
    <property type="evidence" value="ECO:0007669"/>
    <property type="project" value="TreeGrafter"/>
</dbReference>
<keyword evidence="1" id="KW-1003">Cell membrane</keyword>
<evidence type="ECO:0000256" key="7">
    <source>
        <dbReference type="ARBA" id="ARBA00023136"/>
    </source>
</evidence>
<evidence type="ECO:0000256" key="6">
    <source>
        <dbReference type="ARBA" id="ARBA00022989"/>
    </source>
</evidence>
<dbReference type="Proteomes" id="UP000176480">
    <property type="component" value="Unassembled WGS sequence"/>
</dbReference>